<dbReference type="AlphaFoldDB" id="A0A8H6HE66"/>
<keyword evidence="3" id="KW-1185">Reference proteome</keyword>
<reference evidence="2 3" key="1">
    <citation type="submission" date="2020-07" db="EMBL/GenBank/DDBJ databases">
        <title>Comparative genomics of pyrophilous fungi reveals a link between fire events and developmental genes.</title>
        <authorList>
            <consortium name="DOE Joint Genome Institute"/>
            <person name="Steindorff A.S."/>
            <person name="Carver A."/>
            <person name="Calhoun S."/>
            <person name="Stillman K."/>
            <person name="Liu H."/>
            <person name="Lipzen A."/>
            <person name="Pangilinan J."/>
            <person name="Labutti K."/>
            <person name="Bruns T.D."/>
            <person name="Grigoriev I.V."/>
        </authorList>
    </citation>
    <scope>NUCLEOTIDE SEQUENCE [LARGE SCALE GENOMIC DNA]</scope>
    <source>
        <strain evidence="2 3">CBS 144469</strain>
    </source>
</reference>
<feature type="compositionally biased region" description="Polar residues" evidence="1">
    <location>
        <begin position="32"/>
        <end position="58"/>
    </location>
</feature>
<evidence type="ECO:0000313" key="3">
    <source>
        <dbReference type="Proteomes" id="UP000521943"/>
    </source>
</evidence>
<feature type="region of interest" description="Disordered" evidence="1">
    <location>
        <begin position="20"/>
        <end position="71"/>
    </location>
</feature>
<sequence length="142" mass="15876">MAGYGESLIEEGGVRPYEFGGPIYDSAPKLPSATNYAPSPHSQSAAQRLQRETSSSTVEEGPEPFNPDLPTFDRPTVLTIIRLYNEALETFRRNPKSHSASEVLKNFTAILETAESQKPYMKQDARRALDAFLRARKLPSFR</sequence>
<organism evidence="2 3">
    <name type="scientific">Ephemerocybe angulata</name>
    <dbReference type="NCBI Taxonomy" id="980116"/>
    <lineage>
        <taxon>Eukaryota</taxon>
        <taxon>Fungi</taxon>
        <taxon>Dikarya</taxon>
        <taxon>Basidiomycota</taxon>
        <taxon>Agaricomycotina</taxon>
        <taxon>Agaricomycetes</taxon>
        <taxon>Agaricomycetidae</taxon>
        <taxon>Agaricales</taxon>
        <taxon>Agaricineae</taxon>
        <taxon>Psathyrellaceae</taxon>
        <taxon>Ephemerocybe</taxon>
    </lineage>
</organism>
<proteinExistence type="predicted"/>
<protein>
    <submittedName>
        <fullName evidence="2">Uncharacterized protein</fullName>
    </submittedName>
</protein>
<dbReference type="EMBL" id="JACGCI010000125">
    <property type="protein sequence ID" value="KAF6744218.1"/>
    <property type="molecule type" value="Genomic_DNA"/>
</dbReference>
<evidence type="ECO:0000256" key="1">
    <source>
        <dbReference type="SAM" id="MobiDB-lite"/>
    </source>
</evidence>
<evidence type="ECO:0000313" key="2">
    <source>
        <dbReference type="EMBL" id="KAF6744218.1"/>
    </source>
</evidence>
<gene>
    <name evidence="2" type="ORF">DFP72DRAFT_857817</name>
</gene>
<name>A0A8H6HE66_9AGAR</name>
<accession>A0A8H6HE66</accession>
<comment type="caution">
    <text evidence="2">The sequence shown here is derived from an EMBL/GenBank/DDBJ whole genome shotgun (WGS) entry which is preliminary data.</text>
</comment>
<dbReference type="Proteomes" id="UP000521943">
    <property type="component" value="Unassembled WGS sequence"/>
</dbReference>